<evidence type="ECO:0000313" key="1">
    <source>
        <dbReference type="EMBL" id="KAE8292741.1"/>
    </source>
</evidence>
<name>A0A6G0IN81_LARCR</name>
<sequence length="321" mass="31573">MKTNVSLFAAKAVKAEGQSIALPSARLEGMIDTFDRPGDAFAAGTYAGTGTIAEGLDNKPGKRIPKAGVYACAGLGYTRAEWSVFGAEAKGPNAGVGAGVSAASLSAQAMAKAELASASAAAGPVKATLGLAVDTGASISPTHIEAKVLGTGVSFGRRMAKAVKAEGESVALPSSGLVDTIDNIDRPGDAFAAGTYAGTGTFAEAFENKPGKRIPKAGAYAGAGVGYTRAEWSVFDAEAKGPNAGAGAGVTAIGAQAMAKAELASASASAGPVKATLGLALDTGASISPTQIEAKVAGTGVSFGRRTGISLLGSGIEFNLW</sequence>
<evidence type="ECO:0000313" key="2">
    <source>
        <dbReference type="Proteomes" id="UP000424527"/>
    </source>
</evidence>
<dbReference type="AlphaFoldDB" id="A0A6G0IN81"/>
<comment type="caution">
    <text evidence="1">The sequence shown here is derived from an EMBL/GenBank/DDBJ whole genome shotgun (WGS) entry which is preliminary data.</text>
</comment>
<organism evidence="1 2">
    <name type="scientific">Larimichthys crocea</name>
    <name type="common">Large yellow croaker</name>
    <name type="synonym">Pseudosciaena crocea</name>
    <dbReference type="NCBI Taxonomy" id="215358"/>
    <lineage>
        <taxon>Eukaryota</taxon>
        <taxon>Metazoa</taxon>
        <taxon>Chordata</taxon>
        <taxon>Craniata</taxon>
        <taxon>Vertebrata</taxon>
        <taxon>Euteleostomi</taxon>
        <taxon>Actinopterygii</taxon>
        <taxon>Neopterygii</taxon>
        <taxon>Teleostei</taxon>
        <taxon>Neoteleostei</taxon>
        <taxon>Acanthomorphata</taxon>
        <taxon>Eupercaria</taxon>
        <taxon>Sciaenidae</taxon>
        <taxon>Larimichthys</taxon>
    </lineage>
</organism>
<gene>
    <name evidence="1" type="ORF">D5F01_LYC07833</name>
</gene>
<reference evidence="1 2" key="1">
    <citation type="submission" date="2019-07" db="EMBL/GenBank/DDBJ databases">
        <title>Chromosome genome assembly for large yellow croaker.</title>
        <authorList>
            <person name="Xiao S."/>
        </authorList>
    </citation>
    <scope>NUCLEOTIDE SEQUENCE [LARGE SCALE GENOMIC DNA]</scope>
    <source>
        <strain evidence="1">JMULYC20181020</strain>
        <tissue evidence="1">Muscle</tissue>
    </source>
</reference>
<dbReference type="Proteomes" id="UP000424527">
    <property type="component" value="Unassembled WGS sequence"/>
</dbReference>
<accession>A0A6G0IN81</accession>
<proteinExistence type="predicted"/>
<dbReference type="EMBL" id="REGW02000008">
    <property type="protein sequence ID" value="KAE8292741.1"/>
    <property type="molecule type" value="Genomic_DNA"/>
</dbReference>
<keyword evidence="2" id="KW-1185">Reference proteome</keyword>
<protein>
    <submittedName>
        <fullName evidence="1">Uncharacterized protein</fullName>
    </submittedName>
</protein>